<evidence type="ECO:0000256" key="1">
    <source>
        <dbReference type="SAM" id="Coils"/>
    </source>
</evidence>
<evidence type="ECO:0000313" key="4">
    <source>
        <dbReference type="Proteomes" id="UP001055171"/>
    </source>
</evidence>
<accession>A0ABY3V0U0</accession>
<gene>
    <name evidence="3" type="ORF">MJO58_28155</name>
</gene>
<protein>
    <recommendedName>
        <fullName evidence="5">Transglycosylase</fullName>
    </recommendedName>
</protein>
<dbReference type="EMBL" id="CP092424">
    <property type="protein sequence ID" value="ULP45442.1"/>
    <property type="molecule type" value="Genomic_DNA"/>
</dbReference>
<feature type="compositionally biased region" description="Basic and acidic residues" evidence="2">
    <location>
        <begin position="213"/>
        <end position="225"/>
    </location>
</feature>
<keyword evidence="4" id="KW-1185">Reference proteome</keyword>
<organism evidence="3 4">
    <name type="scientific">Mycobacterium lentiflavum</name>
    <dbReference type="NCBI Taxonomy" id="141349"/>
    <lineage>
        <taxon>Bacteria</taxon>
        <taxon>Bacillati</taxon>
        <taxon>Actinomycetota</taxon>
        <taxon>Actinomycetes</taxon>
        <taxon>Mycobacteriales</taxon>
        <taxon>Mycobacteriaceae</taxon>
        <taxon>Mycobacterium</taxon>
        <taxon>Mycobacterium simiae complex</taxon>
    </lineage>
</organism>
<dbReference type="Proteomes" id="UP001055171">
    <property type="component" value="Plasmid unnamed1"/>
</dbReference>
<dbReference type="SUPFAM" id="SSF53955">
    <property type="entry name" value="Lysozyme-like"/>
    <property type="match status" value="1"/>
</dbReference>
<sequence length="361" mass="36570">MTSLDELVAEAGRALGDGRRLFGASPVTTAGWSSTPALVTVRQGVAKAGQAAAAGWGGAAAASYGIANRGQQFALDGAIGGDNATGPPLIGSGQSAGRGGGRMDGVITDTRSGVAAIAPATGTPAGKRELVTHLQGQLDRAKELLRVSERRNVELARLIQQGSAGYGGMGGGAPMAGGGGPMGGAPMGMGGGGGVGSPLASLPGLSSALSALDRGDHHTNHHPGDELTLATEPAGPSAERVRAAIRKALDIEGIHDPVARARWEAGMMLVAKRESGFNNGARNHDDRNARNGDPSDGSWQFTGGTFRQYHQPGTSGSRSDDVAEACAFINYARGRYHVAVDASNLAANIQQADPTRPPKGY</sequence>
<keyword evidence="3" id="KW-0614">Plasmid</keyword>
<name>A0ABY3V0U0_MYCLN</name>
<dbReference type="RefSeq" id="WP_061559578.1">
    <property type="nucleotide sequence ID" value="NZ_CP092424.2"/>
</dbReference>
<feature type="coiled-coil region" evidence="1">
    <location>
        <begin position="131"/>
        <end position="158"/>
    </location>
</feature>
<dbReference type="InterPro" id="IPR023346">
    <property type="entry name" value="Lysozyme-like_dom_sf"/>
</dbReference>
<geneLocation type="plasmid" evidence="3 4">
    <name>unnamed1</name>
</geneLocation>
<evidence type="ECO:0000256" key="2">
    <source>
        <dbReference type="SAM" id="MobiDB-lite"/>
    </source>
</evidence>
<evidence type="ECO:0008006" key="5">
    <source>
        <dbReference type="Google" id="ProtNLM"/>
    </source>
</evidence>
<reference evidence="3" key="1">
    <citation type="submission" date="2022-08" db="EMBL/GenBank/DDBJ databases">
        <title>Complete genome sequence of 14 non-tuberculosis mycobacteria type-strains.</title>
        <authorList>
            <person name="Igarashi Y."/>
            <person name="Osugi A."/>
            <person name="Mitarai S."/>
        </authorList>
    </citation>
    <scope>NUCLEOTIDE SEQUENCE</scope>
    <source>
        <strain evidence="3">ATCC 51985</strain>
    </source>
</reference>
<feature type="region of interest" description="Disordered" evidence="2">
    <location>
        <begin position="277"/>
        <end position="320"/>
    </location>
</feature>
<keyword evidence="1" id="KW-0175">Coiled coil</keyword>
<evidence type="ECO:0000313" key="3">
    <source>
        <dbReference type="EMBL" id="ULP45442.1"/>
    </source>
</evidence>
<proteinExistence type="predicted"/>
<feature type="region of interest" description="Disordered" evidence="2">
    <location>
        <begin position="211"/>
        <end position="236"/>
    </location>
</feature>